<proteinExistence type="predicted"/>
<evidence type="ECO:0000256" key="1">
    <source>
        <dbReference type="SAM" id="SignalP"/>
    </source>
</evidence>
<dbReference type="OrthoDB" id="2615463at2"/>
<comment type="caution">
    <text evidence="2">The sequence shown here is derived from an EMBL/GenBank/DDBJ whole genome shotgun (WGS) entry which is preliminary data.</text>
</comment>
<accession>A0A5C4TIG0</accession>
<reference evidence="2 3" key="1">
    <citation type="submission" date="2019-05" db="EMBL/GenBank/DDBJ databases">
        <title>We sequenced the genome of Paenibacillus hemerocallicola KCTC 33185 for further insight into its adaptation and study the phylogeny of Paenibacillus.</title>
        <authorList>
            <person name="Narsing Rao M.P."/>
        </authorList>
    </citation>
    <scope>NUCLEOTIDE SEQUENCE [LARGE SCALE GENOMIC DNA]</scope>
    <source>
        <strain evidence="2 3">KCTC 33185</strain>
    </source>
</reference>
<evidence type="ECO:0000313" key="2">
    <source>
        <dbReference type="EMBL" id="TNJ68229.1"/>
    </source>
</evidence>
<keyword evidence="1" id="KW-0732">Signal</keyword>
<protein>
    <submittedName>
        <fullName evidence="2">Uncharacterized protein</fullName>
    </submittedName>
</protein>
<organism evidence="2 3">
    <name type="scientific">Paenibacillus hemerocallicola</name>
    <dbReference type="NCBI Taxonomy" id="1172614"/>
    <lineage>
        <taxon>Bacteria</taxon>
        <taxon>Bacillati</taxon>
        <taxon>Bacillota</taxon>
        <taxon>Bacilli</taxon>
        <taxon>Bacillales</taxon>
        <taxon>Paenibacillaceae</taxon>
        <taxon>Paenibacillus</taxon>
    </lineage>
</organism>
<feature type="signal peptide" evidence="1">
    <location>
        <begin position="1"/>
        <end position="21"/>
    </location>
</feature>
<dbReference type="Proteomes" id="UP000307943">
    <property type="component" value="Unassembled WGS sequence"/>
</dbReference>
<dbReference type="EMBL" id="VDCQ01000001">
    <property type="protein sequence ID" value="TNJ68229.1"/>
    <property type="molecule type" value="Genomic_DNA"/>
</dbReference>
<dbReference type="PROSITE" id="PS51257">
    <property type="entry name" value="PROKAR_LIPOPROTEIN"/>
    <property type="match status" value="1"/>
</dbReference>
<name>A0A5C4TIG0_9BACL</name>
<keyword evidence="3" id="KW-1185">Reference proteome</keyword>
<feature type="chain" id="PRO_5039539493" evidence="1">
    <location>
        <begin position="22"/>
        <end position="117"/>
    </location>
</feature>
<dbReference type="RefSeq" id="WP_139600206.1">
    <property type="nucleotide sequence ID" value="NZ_VDCQ01000001.1"/>
</dbReference>
<dbReference type="AlphaFoldDB" id="A0A5C4TIG0"/>
<evidence type="ECO:0000313" key="3">
    <source>
        <dbReference type="Proteomes" id="UP000307943"/>
    </source>
</evidence>
<sequence>MRKLFLLCLLTAVFVVGGCSSSEPKSTLTLDSFIKAYTDAGVTVDPSKKQQYQMAEAINGVIFYMDNQPIKIYEYRTEKDMKDAVKKDEMLKNWPSNGRFLLEANYEKAKEIFNSVK</sequence>
<gene>
    <name evidence="2" type="ORF">FE784_00785</name>
</gene>